<dbReference type="AlphaFoldDB" id="A0AAE4BNP6"/>
<gene>
    <name evidence="1" type="ORF">J2Y00_002528</name>
</gene>
<dbReference type="Proteomes" id="UP001185331">
    <property type="component" value="Unassembled WGS sequence"/>
</dbReference>
<evidence type="ECO:0000313" key="1">
    <source>
        <dbReference type="EMBL" id="MDR6218931.1"/>
    </source>
</evidence>
<dbReference type="EMBL" id="JAVDQK010000005">
    <property type="protein sequence ID" value="MDR6218931.1"/>
    <property type="molecule type" value="Genomic_DNA"/>
</dbReference>
<accession>A0AAE4BNP6</accession>
<name>A0AAE4BNP6_9DEIO</name>
<proteinExistence type="predicted"/>
<dbReference type="RefSeq" id="WP_309853774.1">
    <property type="nucleotide sequence ID" value="NZ_JAVDQJ010000004.1"/>
</dbReference>
<organism evidence="1 2">
    <name type="scientific">Deinococcus soli</name>
    <name type="common">ex Cha et al. 2016</name>
    <dbReference type="NCBI Taxonomy" id="1309411"/>
    <lineage>
        <taxon>Bacteria</taxon>
        <taxon>Thermotogati</taxon>
        <taxon>Deinococcota</taxon>
        <taxon>Deinococci</taxon>
        <taxon>Deinococcales</taxon>
        <taxon>Deinococcaceae</taxon>
        <taxon>Deinococcus</taxon>
    </lineage>
</organism>
<reference evidence="1" key="1">
    <citation type="submission" date="2023-07" db="EMBL/GenBank/DDBJ databases">
        <title>Sorghum-associated microbial communities from plants grown in Nebraska, USA.</title>
        <authorList>
            <person name="Schachtman D."/>
        </authorList>
    </citation>
    <scope>NUCLEOTIDE SEQUENCE</scope>
    <source>
        <strain evidence="1">BE330</strain>
    </source>
</reference>
<evidence type="ECO:0000313" key="2">
    <source>
        <dbReference type="Proteomes" id="UP001185331"/>
    </source>
</evidence>
<protein>
    <submittedName>
        <fullName evidence="1">Uncharacterized protein</fullName>
    </submittedName>
</protein>
<sequence length="207" mass="22602">MHFTTDPHPHPPRSTLRSAHGHWLIHTDDMPGDAQRITLEHASGTHLADVTVPPTEPFLGMARRPDYIAALTLTDQLIHLLRPLEDSATPDEVRAVLPTPLSGVTFSDALWHAMATAAWGHRPPPGTPPLTVTHLDQTVLACPSAWEGHTDTGQDIYIRYRHGGLSVSVQGTQTVWMAHGDRYAGVMSTAEMTSLLADVLTFQPVQP</sequence>
<comment type="caution">
    <text evidence="1">The sequence shown here is derived from an EMBL/GenBank/DDBJ whole genome shotgun (WGS) entry which is preliminary data.</text>
</comment>